<dbReference type="AlphaFoldDB" id="A0A6N7LTW2"/>
<evidence type="ECO:0000256" key="1">
    <source>
        <dbReference type="SAM" id="SignalP"/>
    </source>
</evidence>
<name>A0A6N7LTW2_9GAMM</name>
<sequence>MIARIKVILTTLASLILLSACATSQNTDVTSSARVKGHTPGDHVNKVMVIALVNDTTIRNALESRVVAALQERKVEASPSLPVLGENYGEGKARSEMAADIASRGYEAALVITLVDVKEEMHYTQGGMNYAPDIPVQGAMGQTYYVRQSSVYEPGYFSNDKKYFLESNLYRLQPEALLWSAKSTTVNPADVEAGTAGVAEAVVARMAKDDMI</sequence>
<protein>
    <recommendedName>
        <fullName evidence="4">Lipoprotein</fullName>
    </recommendedName>
</protein>
<dbReference type="PROSITE" id="PS51257">
    <property type="entry name" value="PROKAR_LIPOPROTEIN"/>
    <property type="match status" value="1"/>
</dbReference>
<evidence type="ECO:0000313" key="2">
    <source>
        <dbReference type="EMBL" id="MQX53742.1"/>
    </source>
</evidence>
<proteinExistence type="predicted"/>
<dbReference type="EMBL" id="WIRE01000001">
    <property type="protein sequence ID" value="MQX53742.1"/>
    <property type="molecule type" value="Genomic_DNA"/>
</dbReference>
<organism evidence="2 3">
    <name type="scientific">Alcanivorax sediminis</name>
    <dbReference type="NCBI Taxonomy" id="2663008"/>
    <lineage>
        <taxon>Bacteria</taxon>
        <taxon>Pseudomonadati</taxon>
        <taxon>Pseudomonadota</taxon>
        <taxon>Gammaproteobacteria</taxon>
        <taxon>Oceanospirillales</taxon>
        <taxon>Alcanivoracaceae</taxon>
        <taxon>Alcanivorax</taxon>
    </lineage>
</organism>
<accession>A0A6N7LTW2</accession>
<feature type="signal peptide" evidence="1">
    <location>
        <begin position="1"/>
        <end position="22"/>
    </location>
</feature>
<keyword evidence="3" id="KW-1185">Reference proteome</keyword>
<keyword evidence="1" id="KW-0732">Signal</keyword>
<feature type="chain" id="PRO_5027027444" description="Lipoprotein" evidence="1">
    <location>
        <begin position="23"/>
        <end position="212"/>
    </location>
</feature>
<evidence type="ECO:0000313" key="3">
    <source>
        <dbReference type="Proteomes" id="UP000469421"/>
    </source>
</evidence>
<reference evidence="2 3" key="1">
    <citation type="submission" date="2019-10" db="EMBL/GenBank/DDBJ databases">
        <title>Alcanivorax sp.PA15-N-34 draft genome sequence.</title>
        <authorList>
            <person name="Liao X."/>
            <person name="Shao Z."/>
        </authorList>
    </citation>
    <scope>NUCLEOTIDE SEQUENCE [LARGE SCALE GENOMIC DNA]</scope>
    <source>
        <strain evidence="2 3">PA15-N-34</strain>
    </source>
</reference>
<evidence type="ECO:0008006" key="4">
    <source>
        <dbReference type="Google" id="ProtNLM"/>
    </source>
</evidence>
<gene>
    <name evidence="2" type="ORF">GFN93_10810</name>
</gene>
<comment type="caution">
    <text evidence="2">The sequence shown here is derived from an EMBL/GenBank/DDBJ whole genome shotgun (WGS) entry which is preliminary data.</text>
</comment>
<dbReference type="Proteomes" id="UP000469421">
    <property type="component" value="Unassembled WGS sequence"/>
</dbReference>
<dbReference type="RefSeq" id="WP_153501103.1">
    <property type="nucleotide sequence ID" value="NZ_WIRE01000001.1"/>
</dbReference>